<comment type="caution">
    <text evidence="4">The sequence shown here is derived from an EMBL/GenBank/DDBJ whole genome shotgun (WGS) entry which is preliminary data.</text>
</comment>
<dbReference type="EMBL" id="CAUEEQ010025424">
    <property type="protein sequence ID" value="CAJ0946456.1"/>
    <property type="molecule type" value="Genomic_DNA"/>
</dbReference>
<accession>A0ABN9LNG0</accession>
<name>A0ABN9LNG0_9NEOB</name>
<dbReference type="InterPro" id="IPR052082">
    <property type="entry name" value="Myelin_sheath_structural"/>
</dbReference>
<protein>
    <recommendedName>
        <fullName evidence="6">PDZ domain-containing protein</fullName>
    </recommendedName>
</protein>
<keyword evidence="2" id="KW-0539">Nucleus</keyword>
<sequence length="397" mass="43585">MEASVKRLYRNMTLAATFKMDWRGERLSYSMENNKVLLTGRPGSISDVLTLDDDNGSVVVAGIKHSDPVASSLGLKEGDELLGATIYFDNLHKGEVLDILKATEPYKTSLQLHTKTETLPQVSAQSLRTDNVAVNTSAYDELFNSKIRRYLKGSVSMQDLSKPGIREGQYKPSMTDYKLSAFGSSSQISEIPYPDFNAPNVNQNHDVQIKAPRINAKGNFPGYQMPSVHVSGPKINAPNIEADLKAPSFNMRQNGVPDVAVDLRAPNVEFPNIEVDGRTKFPEMDLTTPSASAKWNSPDVNINPMNIKGPKFKAPSLNIFSSKKSDRDGDFNVPKLSGSLNVPDLDADLPNVQGPNLNVSLPKADMQGPKFKSPQVNVDLPKLRSPDMNMNVPKKLT</sequence>
<evidence type="ECO:0008006" key="6">
    <source>
        <dbReference type="Google" id="ProtNLM"/>
    </source>
</evidence>
<evidence type="ECO:0000256" key="1">
    <source>
        <dbReference type="ARBA" id="ARBA00004123"/>
    </source>
</evidence>
<feature type="region of interest" description="Disordered" evidence="3">
    <location>
        <begin position="361"/>
        <end position="397"/>
    </location>
</feature>
<comment type="subcellular location">
    <subcellularLocation>
        <location evidence="1">Nucleus</location>
    </subcellularLocation>
</comment>
<organism evidence="4 5">
    <name type="scientific">Ranitomeya imitator</name>
    <name type="common">mimic poison frog</name>
    <dbReference type="NCBI Taxonomy" id="111125"/>
    <lineage>
        <taxon>Eukaryota</taxon>
        <taxon>Metazoa</taxon>
        <taxon>Chordata</taxon>
        <taxon>Craniata</taxon>
        <taxon>Vertebrata</taxon>
        <taxon>Euteleostomi</taxon>
        <taxon>Amphibia</taxon>
        <taxon>Batrachia</taxon>
        <taxon>Anura</taxon>
        <taxon>Neobatrachia</taxon>
        <taxon>Hyloidea</taxon>
        <taxon>Dendrobatidae</taxon>
        <taxon>Dendrobatinae</taxon>
        <taxon>Ranitomeya</taxon>
    </lineage>
</organism>
<evidence type="ECO:0000313" key="5">
    <source>
        <dbReference type="Proteomes" id="UP001176940"/>
    </source>
</evidence>
<proteinExistence type="predicted"/>
<evidence type="ECO:0000256" key="2">
    <source>
        <dbReference type="ARBA" id="ARBA00023242"/>
    </source>
</evidence>
<reference evidence="4" key="1">
    <citation type="submission" date="2023-07" db="EMBL/GenBank/DDBJ databases">
        <authorList>
            <person name="Stuckert A."/>
        </authorList>
    </citation>
    <scope>NUCLEOTIDE SEQUENCE</scope>
</reference>
<dbReference type="PANTHER" id="PTHR23348">
    <property type="entry name" value="PERIAXIN/AHNAK"/>
    <property type="match status" value="1"/>
</dbReference>
<dbReference type="Proteomes" id="UP001176940">
    <property type="component" value="Unassembled WGS sequence"/>
</dbReference>
<gene>
    <name evidence="4" type="ORF">RIMI_LOCUS11303047</name>
</gene>
<dbReference type="PANTHER" id="PTHR23348:SF42">
    <property type="entry name" value="PERIAXIN"/>
    <property type="match status" value="1"/>
</dbReference>
<evidence type="ECO:0000313" key="4">
    <source>
        <dbReference type="EMBL" id="CAJ0946456.1"/>
    </source>
</evidence>
<keyword evidence="5" id="KW-1185">Reference proteome</keyword>
<evidence type="ECO:0000256" key="3">
    <source>
        <dbReference type="SAM" id="MobiDB-lite"/>
    </source>
</evidence>